<dbReference type="PANTHER" id="PTHR10900">
    <property type="entry name" value="PERIOSTIN-RELATED"/>
    <property type="match status" value="1"/>
</dbReference>
<evidence type="ECO:0000259" key="2">
    <source>
        <dbReference type="PROSITE" id="PS50213"/>
    </source>
</evidence>
<proteinExistence type="predicted"/>
<dbReference type="Proteomes" id="UP000478546">
    <property type="component" value="Unassembled WGS sequence"/>
</dbReference>
<accession>A0A6B2GVX5</accession>
<feature type="compositionally biased region" description="Low complexity" evidence="1">
    <location>
        <begin position="14"/>
        <end position="36"/>
    </location>
</feature>
<keyword evidence="4" id="KW-1185">Reference proteome</keyword>
<name>A0A6B2GVX5_9BACT</name>
<organism evidence="3 4">
    <name type="scientific">Pontibacter fetidus</name>
    <dbReference type="NCBI Taxonomy" id="2700082"/>
    <lineage>
        <taxon>Bacteria</taxon>
        <taxon>Pseudomonadati</taxon>
        <taxon>Bacteroidota</taxon>
        <taxon>Cytophagia</taxon>
        <taxon>Cytophagales</taxon>
        <taxon>Hymenobacteraceae</taxon>
        <taxon>Pontibacter</taxon>
    </lineage>
</organism>
<dbReference type="FunFam" id="2.30.180.10:FF:000032">
    <property type="entry name" value="Fasciclin domain-containing protein, putative"/>
    <property type="match status" value="1"/>
</dbReference>
<dbReference type="SMART" id="SM00554">
    <property type="entry name" value="FAS1"/>
    <property type="match status" value="1"/>
</dbReference>
<reference evidence="3 4" key="1">
    <citation type="submission" date="2020-01" db="EMBL/GenBank/DDBJ databases">
        <authorList>
            <person name="Kim M.K."/>
        </authorList>
    </citation>
    <scope>NUCLEOTIDE SEQUENCE [LARGE SCALE GENOMIC DNA]</scope>
    <source>
        <strain evidence="3 4">BT213</strain>
    </source>
</reference>
<dbReference type="Gene3D" id="2.30.180.10">
    <property type="entry name" value="FAS1 domain"/>
    <property type="match status" value="1"/>
</dbReference>
<sequence length="196" mass="20832">MLMFCSFSVLSCASSDNPTSETTTSTSAADSATHNANPTLQASTEDAHRDSTDNNVSSAMNLFALIRKNPNLSTLTELIVAADMIVVLESPANYTFFAPTNEAFAALPAGTLEGLKQRGNKFELTNLLQSHIIPKRVASSEMKNNMKLQTAHNGEVTVERNGNALKVGGANVITMDVGASNGIVHVIDKVLLPPNK</sequence>
<dbReference type="GO" id="GO:0005615">
    <property type="term" value="C:extracellular space"/>
    <property type="evidence" value="ECO:0007669"/>
    <property type="project" value="TreeGrafter"/>
</dbReference>
<dbReference type="EMBL" id="JAAEAA010000004">
    <property type="protein sequence ID" value="NDK55079.1"/>
    <property type="molecule type" value="Genomic_DNA"/>
</dbReference>
<feature type="domain" description="FAS1" evidence="2">
    <location>
        <begin position="59"/>
        <end position="191"/>
    </location>
</feature>
<dbReference type="SUPFAM" id="SSF82153">
    <property type="entry name" value="FAS1 domain"/>
    <property type="match status" value="1"/>
</dbReference>
<protein>
    <submittedName>
        <fullName evidence="3">Fasciclin domain-containing protein</fullName>
    </submittedName>
</protein>
<comment type="caution">
    <text evidence="3">The sequence shown here is derived from an EMBL/GenBank/DDBJ whole genome shotgun (WGS) entry which is preliminary data.</text>
</comment>
<dbReference type="AlphaFoldDB" id="A0A6B2GVX5"/>
<evidence type="ECO:0000313" key="4">
    <source>
        <dbReference type="Proteomes" id="UP000478546"/>
    </source>
</evidence>
<dbReference type="InterPro" id="IPR036378">
    <property type="entry name" value="FAS1_dom_sf"/>
</dbReference>
<dbReference type="PROSITE" id="PS50213">
    <property type="entry name" value="FAS1"/>
    <property type="match status" value="1"/>
</dbReference>
<dbReference type="PANTHER" id="PTHR10900:SF77">
    <property type="entry name" value="FI19380P1"/>
    <property type="match status" value="1"/>
</dbReference>
<dbReference type="Pfam" id="PF02469">
    <property type="entry name" value="Fasciclin"/>
    <property type="match status" value="1"/>
</dbReference>
<gene>
    <name evidence="3" type="ORF">GWO68_04025</name>
</gene>
<dbReference type="RefSeq" id="WP_162345138.1">
    <property type="nucleotide sequence ID" value="NZ_JAAEAA010000004.1"/>
</dbReference>
<dbReference type="InterPro" id="IPR000782">
    <property type="entry name" value="FAS1_domain"/>
</dbReference>
<evidence type="ECO:0000313" key="3">
    <source>
        <dbReference type="EMBL" id="NDK55079.1"/>
    </source>
</evidence>
<feature type="region of interest" description="Disordered" evidence="1">
    <location>
        <begin position="13"/>
        <end position="36"/>
    </location>
</feature>
<dbReference type="InterPro" id="IPR050904">
    <property type="entry name" value="Adhesion/Biosynth-related"/>
</dbReference>
<evidence type="ECO:0000256" key="1">
    <source>
        <dbReference type="SAM" id="MobiDB-lite"/>
    </source>
</evidence>